<dbReference type="Pfam" id="PF00583">
    <property type="entry name" value="Acetyltransf_1"/>
    <property type="match status" value="1"/>
</dbReference>
<dbReference type="InterPro" id="IPR051579">
    <property type="entry name" value="DDR_Transcriptional_Reg"/>
</dbReference>
<evidence type="ECO:0000256" key="3">
    <source>
        <dbReference type="ARBA" id="ARBA00023242"/>
    </source>
</evidence>
<dbReference type="Pfam" id="PF16770">
    <property type="entry name" value="RTT107_BRCT_5"/>
    <property type="match status" value="1"/>
</dbReference>
<proteinExistence type="predicted"/>
<evidence type="ECO:0000256" key="2">
    <source>
        <dbReference type="ARBA" id="ARBA00022763"/>
    </source>
</evidence>
<evidence type="ECO:0000313" key="7">
    <source>
        <dbReference type="RefSeq" id="XP_039128829.1"/>
    </source>
</evidence>
<keyword evidence="2" id="KW-0227">DNA damage</keyword>
<dbReference type="InterPro" id="IPR000182">
    <property type="entry name" value="GNAT_dom"/>
</dbReference>
<comment type="subcellular location">
    <subcellularLocation>
        <location evidence="1">Nucleus</location>
    </subcellularLocation>
</comment>
<gene>
    <name evidence="7" type="primary">LOC120264968</name>
</gene>
<dbReference type="SUPFAM" id="SSF52113">
    <property type="entry name" value="BRCT domain"/>
    <property type="match status" value="2"/>
</dbReference>
<keyword evidence="6" id="KW-1185">Reference proteome</keyword>
<feature type="domain" description="N-acetyltransferase" evidence="5">
    <location>
        <begin position="86"/>
        <end position="244"/>
    </location>
</feature>
<evidence type="ECO:0000256" key="1">
    <source>
        <dbReference type="ARBA" id="ARBA00004123"/>
    </source>
</evidence>
<organism evidence="6 7">
    <name type="scientific">Dioscorea cayennensis subsp. rotundata</name>
    <name type="common">White Guinea yam</name>
    <name type="synonym">Dioscorea rotundata</name>
    <dbReference type="NCBI Taxonomy" id="55577"/>
    <lineage>
        <taxon>Eukaryota</taxon>
        <taxon>Viridiplantae</taxon>
        <taxon>Streptophyta</taxon>
        <taxon>Embryophyta</taxon>
        <taxon>Tracheophyta</taxon>
        <taxon>Spermatophyta</taxon>
        <taxon>Magnoliopsida</taxon>
        <taxon>Liliopsida</taxon>
        <taxon>Dioscoreales</taxon>
        <taxon>Dioscoreaceae</taxon>
        <taxon>Dioscorea</taxon>
    </lineage>
</organism>
<keyword evidence="3" id="KW-0539">Nucleus</keyword>
<reference evidence="7" key="1">
    <citation type="submission" date="2025-08" db="UniProtKB">
        <authorList>
            <consortium name="RefSeq"/>
        </authorList>
    </citation>
    <scope>IDENTIFICATION</scope>
</reference>
<evidence type="ECO:0000259" key="5">
    <source>
        <dbReference type="PROSITE" id="PS51186"/>
    </source>
</evidence>
<dbReference type="SUPFAM" id="SSF55729">
    <property type="entry name" value="Acyl-CoA N-acyltransferases (Nat)"/>
    <property type="match status" value="1"/>
</dbReference>
<dbReference type="CDD" id="cd04301">
    <property type="entry name" value="NAT_SF"/>
    <property type="match status" value="1"/>
</dbReference>
<dbReference type="InterPro" id="IPR001357">
    <property type="entry name" value="BRCT_dom"/>
</dbReference>
<sequence>MAGKRRFSRSFSSPIPIGNCRVEIESKNFGCKPTEKQLTISVSAKAKINISVDDSMDCGGNLFTDLKCPDVGKGCFLFKDCSYLLVNPKNADEQSKFLLQLQETLKIYTKELPTMNYAANTGRESLFLEKSLLNGKYNTLILRSNSCNTLEEVVAAVSYQIIPANTQYAEIPLAAVSSSYQNKGIGKLLFKELRDRLQKVGISTILCWGDDESEGFWLKQGFMSIGKVDHKGKACKLPIKPNIRRALCFPGGSTLMIAHLKNDIGLDDAPRCNLCISSEVGALLPYDCVNTNPGLVKAKLEGSPWSGTVDKHFIHQIQGKSPCHVSVKSGFCEDKQAAEVGISAGAGRMPCCGKLVSCSKGWCNATENDVVLEDTVYDDADGSAYNSGKGVKRQISEALSSSLKSKRVRGGHHIQCCPCSSQIIPYDGLSKLDSDTRPLGILPMELCDAEMSKDLNDVTHVGSDAKGNNSLADILVSDVLCAKIMFMNIADEMKKASLVKVVHELGGSVTCDGNSSTHVIAGKVRRTLNFSTALCSGAWIVSPNWLKASFRERKFLGEEHYILEDEDYLSKYKCKLKDAVLRAKANPRSLLNGYHFCLARHIQPSFDILSTIIESAGGDVIAKLANIKEPSRTIFLACEEDMTEALAAAKKGVRTFSSDWFMNCIMRQELDLEGPQFAESL</sequence>
<dbReference type="GeneID" id="120264968"/>
<accession>A0AB40BNT8</accession>
<dbReference type="PROSITE" id="PS50172">
    <property type="entry name" value="BRCT"/>
    <property type="match status" value="2"/>
</dbReference>
<evidence type="ECO:0000313" key="6">
    <source>
        <dbReference type="Proteomes" id="UP001515500"/>
    </source>
</evidence>
<dbReference type="GO" id="GO:0006974">
    <property type="term" value="P:DNA damage response"/>
    <property type="evidence" value="ECO:0007669"/>
    <property type="project" value="UniProtKB-KW"/>
</dbReference>
<dbReference type="Proteomes" id="UP001515500">
    <property type="component" value="Chromosome 7"/>
</dbReference>
<dbReference type="CDD" id="cd17744">
    <property type="entry name" value="BRCT_MDC1_rpt1"/>
    <property type="match status" value="1"/>
</dbReference>
<dbReference type="Gene3D" id="3.40.50.10190">
    <property type="entry name" value="BRCT domain"/>
    <property type="match status" value="2"/>
</dbReference>
<dbReference type="CDD" id="cd18432">
    <property type="entry name" value="BRCT_PAXIP1_rpt6_like"/>
    <property type="match status" value="1"/>
</dbReference>
<dbReference type="PANTHER" id="PTHR23196:SF8">
    <property type="entry name" value="N-ACETYLTRANSFERASE"/>
    <property type="match status" value="1"/>
</dbReference>
<dbReference type="Gene3D" id="3.40.630.30">
    <property type="match status" value="1"/>
</dbReference>
<dbReference type="RefSeq" id="XP_039128829.1">
    <property type="nucleotide sequence ID" value="XM_039272895.1"/>
</dbReference>
<dbReference type="PROSITE" id="PS51186">
    <property type="entry name" value="GNAT"/>
    <property type="match status" value="1"/>
</dbReference>
<dbReference type="InterPro" id="IPR016181">
    <property type="entry name" value="Acyl_CoA_acyltransferase"/>
</dbReference>
<feature type="domain" description="BRCT" evidence="4">
    <location>
        <begin position="586"/>
        <end position="670"/>
    </location>
</feature>
<protein>
    <submittedName>
        <fullName evidence="7">Uncharacterized protein LOC120264968 isoform X1</fullName>
    </submittedName>
</protein>
<feature type="domain" description="BRCT" evidence="4">
    <location>
        <begin position="484"/>
        <end position="563"/>
    </location>
</feature>
<evidence type="ECO:0000259" key="4">
    <source>
        <dbReference type="PROSITE" id="PS50172"/>
    </source>
</evidence>
<dbReference type="SMART" id="SM00292">
    <property type="entry name" value="BRCT"/>
    <property type="match status" value="2"/>
</dbReference>
<dbReference type="GO" id="GO:0016747">
    <property type="term" value="F:acyltransferase activity, transferring groups other than amino-acyl groups"/>
    <property type="evidence" value="ECO:0007669"/>
    <property type="project" value="InterPro"/>
</dbReference>
<dbReference type="GO" id="GO:0005634">
    <property type="term" value="C:nucleus"/>
    <property type="evidence" value="ECO:0007669"/>
    <property type="project" value="UniProtKB-SubCell"/>
</dbReference>
<name>A0AB40BNT8_DIOCR</name>
<dbReference type="AlphaFoldDB" id="A0AB40BNT8"/>
<dbReference type="PANTHER" id="PTHR23196">
    <property type="entry name" value="PAX TRANSCRIPTION ACTIVATION DOMAIN INTERACTING PROTEIN"/>
    <property type="match status" value="1"/>
</dbReference>
<dbReference type="Pfam" id="PF16589">
    <property type="entry name" value="BRCT_2"/>
    <property type="match status" value="1"/>
</dbReference>
<dbReference type="InterPro" id="IPR036420">
    <property type="entry name" value="BRCT_dom_sf"/>
</dbReference>